<dbReference type="InterPro" id="IPR003793">
    <property type="entry name" value="UPF0166"/>
</dbReference>
<comment type="similarity">
    <text evidence="1">Belongs to the UPF0166 family.</text>
</comment>
<organism evidence="2 3">
    <name type="scientific">Pseudomonas citronellolis</name>
    <dbReference type="NCBI Taxonomy" id="53408"/>
    <lineage>
        <taxon>Bacteria</taxon>
        <taxon>Pseudomonadati</taxon>
        <taxon>Pseudomonadota</taxon>
        <taxon>Gammaproteobacteria</taxon>
        <taxon>Pseudomonadales</taxon>
        <taxon>Pseudomonadaceae</taxon>
        <taxon>Pseudomonas</taxon>
    </lineage>
</organism>
<dbReference type="RefSeq" id="WP_064584441.1">
    <property type="nucleotide sequence ID" value="NZ_CP015878.1"/>
</dbReference>
<dbReference type="InterPro" id="IPR011322">
    <property type="entry name" value="N-reg_PII-like_a/b"/>
</dbReference>
<dbReference type="Pfam" id="PF02641">
    <property type="entry name" value="DUF190"/>
    <property type="match status" value="1"/>
</dbReference>
<dbReference type="AlphaFoldDB" id="A0A1A9KK83"/>
<name>A0A1A9KK83_9PSED</name>
<dbReference type="Proteomes" id="UP000077748">
    <property type="component" value="Chromosome"/>
</dbReference>
<protein>
    <submittedName>
        <fullName evidence="2">Uncharacterized protein</fullName>
    </submittedName>
</protein>
<dbReference type="EMBL" id="CP015878">
    <property type="protein sequence ID" value="ANI17530.1"/>
    <property type="molecule type" value="Genomic_DNA"/>
</dbReference>
<dbReference type="Gene3D" id="3.30.70.120">
    <property type="match status" value="1"/>
</dbReference>
<sequence length="114" mass="12867">MQGYLVTFFTQQTRRHGDKLLSDWLVDLARDMKLKGATLVRGAEGFGHAGQLHSSHFFELADQPVEICLAVSEDECERLFEHLEAEDLALFYVKTPVEMGTLGKRKTDLDNPAN</sequence>
<evidence type="ECO:0000313" key="3">
    <source>
        <dbReference type="Proteomes" id="UP000077748"/>
    </source>
</evidence>
<evidence type="ECO:0000313" key="2">
    <source>
        <dbReference type="EMBL" id="ANI17530.1"/>
    </source>
</evidence>
<dbReference type="SUPFAM" id="SSF54913">
    <property type="entry name" value="GlnB-like"/>
    <property type="match status" value="1"/>
</dbReference>
<proteinExistence type="inferred from homology"/>
<gene>
    <name evidence="2" type="ORF">A9C11_27665</name>
</gene>
<evidence type="ECO:0000256" key="1">
    <source>
        <dbReference type="ARBA" id="ARBA00010554"/>
    </source>
</evidence>
<accession>A0A1A9KK83</accession>
<dbReference type="InterPro" id="IPR015867">
    <property type="entry name" value="N-reg_PII/ATP_PRibTrfase_C"/>
</dbReference>
<reference evidence="2 3" key="1">
    <citation type="submission" date="2016-05" db="EMBL/GenBank/DDBJ databases">
        <title>Genome Sequence of Pseudomonas citronellolis Strain SJTE-3, an Estrogens and Persistent Organic Pollutants degradation strain.</title>
        <authorList>
            <person name="Liang R."/>
        </authorList>
    </citation>
    <scope>NUCLEOTIDE SEQUENCE [LARGE SCALE GENOMIC DNA]</scope>
    <source>
        <strain evidence="2 3">SJTE-3</strain>
    </source>
</reference>